<comment type="similarity">
    <text evidence="1 5">Belongs to the 5-formyltetrahydrofolate cyclo-ligase family.</text>
</comment>
<comment type="catalytic activity">
    <reaction evidence="5">
        <text>(6S)-5-formyl-5,6,7,8-tetrahydrofolate + ATP = (6R)-5,10-methenyltetrahydrofolate + ADP + phosphate</text>
        <dbReference type="Rhea" id="RHEA:10488"/>
        <dbReference type="ChEBI" id="CHEBI:30616"/>
        <dbReference type="ChEBI" id="CHEBI:43474"/>
        <dbReference type="ChEBI" id="CHEBI:57455"/>
        <dbReference type="ChEBI" id="CHEBI:57457"/>
        <dbReference type="ChEBI" id="CHEBI:456216"/>
        <dbReference type="EC" id="6.3.3.2"/>
    </reaction>
</comment>
<proteinExistence type="inferred from homology"/>
<keyword evidence="3 4" id="KW-0067">ATP-binding</keyword>
<accession>A0A3S0C9Y9</accession>
<sequence>MMNIRERKIALRKEMEQKRASIVNNVRDEKQIRINERLIKLCKDRLLKADEQAAGRKPTLLSYMPFRTEPDVAPLMEWCWQQGIRVLIPKVVENTKTMNLHIISRYEDLESGAYGIREPRGDVPIEEDLSTISMILVPGLAFDMDFGRLGYGGGFYDRFMQLFAARGLERPFAIAAAFDKQLIPSVPSSWHDFRVDGIVTESKLIFKKET</sequence>
<feature type="binding site" evidence="4">
    <location>
        <begin position="148"/>
        <end position="156"/>
    </location>
    <ligand>
        <name>ATP</name>
        <dbReference type="ChEBI" id="CHEBI:30616"/>
    </ligand>
</feature>
<dbReference type="InterPro" id="IPR002698">
    <property type="entry name" value="FTHF_cligase"/>
</dbReference>
<keyword evidence="6" id="KW-0436">Ligase</keyword>
<protein>
    <recommendedName>
        <fullName evidence="5">5-formyltetrahydrofolate cyclo-ligase</fullName>
        <ecNumber evidence="5">6.3.3.2</ecNumber>
    </recommendedName>
</protein>
<comment type="cofactor">
    <cofactor evidence="5">
        <name>Mg(2+)</name>
        <dbReference type="ChEBI" id="CHEBI:18420"/>
    </cofactor>
</comment>
<dbReference type="RefSeq" id="WP_126142818.1">
    <property type="nucleotide sequence ID" value="NZ_RXHU01000056.1"/>
</dbReference>
<feature type="binding site" evidence="4">
    <location>
        <begin position="8"/>
        <end position="12"/>
    </location>
    <ligand>
        <name>ATP</name>
        <dbReference type="ChEBI" id="CHEBI:30616"/>
    </ligand>
</feature>
<evidence type="ECO:0000256" key="3">
    <source>
        <dbReference type="ARBA" id="ARBA00022840"/>
    </source>
</evidence>
<dbReference type="EC" id="6.3.3.2" evidence="5"/>
<dbReference type="GO" id="GO:0030272">
    <property type="term" value="F:5-formyltetrahydrofolate cyclo-ligase activity"/>
    <property type="evidence" value="ECO:0007669"/>
    <property type="project" value="UniProtKB-EC"/>
</dbReference>
<evidence type="ECO:0000313" key="6">
    <source>
        <dbReference type="EMBL" id="RTE08183.1"/>
    </source>
</evidence>
<gene>
    <name evidence="6" type="ORF">EJQ19_19025</name>
</gene>
<dbReference type="InterPro" id="IPR024185">
    <property type="entry name" value="FTHF_cligase-like_sf"/>
</dbReference>
<evidence type="ECO:0000256" key="2">
    <source>
        <dbReference type="ARBA" id="ARBA00022741"/>
    </source>
</evidence>
<reference evidence="6 7" key="1">
    <citation type="submission" date="2018-12" db="EMBL/GenBank/DDBJ databases">
        <title>Bacillus ochoae sp. nov., Paenibacillus whitsoniae sp. nov., Paenibacillus spiritus sp. nov. Isolated from the Mars Exploration Rover during spacecraft assembly.</title>
        <authorList>
            <person name="Seuylemezian A."/>
            <person name="Vaishampayan P."/>
        </authorList>
    </citation>
    <scope>NUCLEOTIDE SEQUENCE [LARGE SCALE GENOMIC DNA]</scope>
    <source>
        <strain evidence="6 7">MER 54</strain>
    </source>
</reference>
<evidence type="ECO:0000256" key="1">
    <source>
        <dbReference type="ARBA" id="ARBA00010638"/>
    </source>
</evidence>
<dbReference type="Pfam" id="PF01812">
    <property type="entry name" value="5-FTHF_cyc-lig"/>
    <property type="match status" value="1"/>
</dbReference>
<keyword evidence="2 4" id="KW-0547">Nucleotide-binding</keyword>
<keyword evidence="5" id="KW-0460">Magnesium</keyword>
<feature type="binding site" evidence="4">
    <location>
        <position position="64"/>
    </location>
    <ligand>
        <name>substrate</name>
    </ligand>
</feature>
<dbReference type="EMBL" id="RXHU01000056">
    <property type="protein sequence ID" value="RTE08183.1"/>
    <property type="molecule type" value="Genomic_DNA"/>
</dbReference>
<dbReference type="PANTHER" id="PTHR23407:SF1">
    <property type="entry name" value="5-FORMYLTETRAHYDROFOLATE CYCLO-LIGASE"/>
    <property type="match status" value="1"/>
</dbReference>
<dbReference type="PANTHER" id="PTHR23407">
    <property type="entry name" value="ATPASE INHIBITOR/5-FORMYLTETRAHYDROFOLATE CYCLO-LIGASE"/>
    <property type="match status" value="1"/>
</dbReference>
<evidence type="ECO:0000256" key="4">
    <source>
        <dbReference type="PIRSR" id="PIRSR006806-1"/>
    </source>
</evidence>
<dbReference type="InterPro" id="IPR037171">
    <property type="entry name" value="NagB/RpiA_transferase-like"/>
</dbReference>
<organism evidence="6 7">
    <name type="scientific">Paenibacillus whitsoniae</name>
    <dbReference type="NCBI Taxonomy" id="2496558"/>
    <lineage>
        <taxon>Bacteria</taxon>
        <taxon>Bacillati</taxon>
        <taxon>Bacillota</taxon>
        <taxon>Bacilli</taxon>
        <taxon>Bacillales</taxon>
        <taxon>Paenibacillaceae</taxon>
        <taxon>Paenibacillus</taxon>
    </lineage>
</organism>
<dbReference type="GO" id="GO:0009396">
    <property type="term" value="P:folic acid-containing compound biosynthetic process"/>
    <property type="evidence" value="ECO:0007669"/>
    <property type="project" value="TreeGrafter"/>
</dbReference>
<dbReference type="GO" id="GO:0046872">
    <property type="term" value="F:metal ion binding"/>
    <property type="evidence" value="ECO:0007669"/>
    <property type="project" value="UniProtKB-KW"/>
</dbReference>
<dbReference type="GO" id="GO:0035999">
    <property type="term" value="P:tetrahydrofolate interconversion"/>
    <property type="evidence" value="ECO:0007669"/>
    <property type="project" value="TreeGrafter"/>
</dbReference>
<dbReference type="Proteomes" id="UP000276128">
    <property type="component" value="Unassembled WGS sequence"/>
</dbReference>
<keyword evidence="7" id="KW-1185">Reference proteome</keyword>
<evidence type="ECO:0000256" key="5">
    <source>
        <dbReference type="RuleBase" id="RU361279"/>
    </source>
</evidence>
<dbReference type="PIRSF" id="PIRSF006806">
    <property type="entry name" value="FTHF_cligase"/>
    <property type="match status" value="1"/>
</dbReference>
<keyword evidence="5" id="KW-0479">Metal-binding</keyword>
<name>A0A3S0C9Y9_9BACL</name>
<dbReference type="OrthoDB" id="9801938at2"/>
<dbReference type="AlphaFoldDB" id="A0A3S0C9Y9"/>
<dbReference type="GO" id="GO:0005524">
    <property type="term" value="F:ATP binding"/>
    <property type="evidence" value="ECO:0007669"/>
    <property type="project" value="UniProtKB-KW"/>
</dbReference>
<dbReference type="NCBIfam" id="TIGR02727">
    <property type="entry name" value="MTHFS_bact"/>
    <property type="match status" value="1"/>
</dbReference>
<dbReference type="SUPFAM" id="SSF100950">
    <property type="entry name" value="NagB/RpiA/CoA transferase-like"/>
    <property type="match status" value="1"/>
</dbReference>
<feature type="binding site" evidence="4">
    <location>
        <position position="69"/>
    </location>
    <ligand>
        <name>substrate</name>
    </ligand>
</feature>
<evidence type="ECO:0000313" key="7">
    <source>
        <dbReference type="Proteomes" id="UP000276128"/>
    </source>
</evidence>
<dbReference type="Gene3D" id="3.40.50.10420">
    <property type="entry name" value="NagB/RpiA/CoA transferase-like"/>
    <property type="match status" value="1"/>
</dbReference>
<comment type="caution">
    <text evidence="6">The sequence shown here is derived from an EMBL/GenBank/DDBJ whole genome shotgun (WGS) entry which is preliminary data.</text>
</comment>